<feature type="non-terminal residue" evidence="3">
    <location>
        <position position="1"/>
    </location>
</feature>
<evidence type="ECO:0000256" key="2">
    <source>
        <dbReference type="SAM" id="MobiDB-lite"/>
    </source>
</evidence>
<keyword evidence="1" id="KW-0175">Coiled coil</keyword>
<gene>
    <name evidence="3" type="ORF">CR513_59492</name>
</gene>
<reference evidence="3" key="1">
    <citation type="submission" date="2018-05" db="EMBL/GenBank/DDBJ databases">
        <title>Draft genome of Mucuna pruriens seed.</title>
        <authorList>
            <person name="Nnadi N.E."/>
            <person name="Vos R."/>
            <person name="Hasami M.H."/>
            <person name="Devisetty U.K."/>
            <person name="Aguiy J.C."/>
        </authorList>
    </citation>
    <scope>NUCLEOTIDE SEQUENCE [LARGE SCALE GENOMIC DNA]</scope>
    <source>
        <strain evidence="3">JCA_2017</strain>
    </source>
</reference>
<feature type="coiled-coil region" evidence="1">
    <location>
        <begin position="488"/>
        <end position="515"/>
    </location>
</feature>
<feature type="region of interest" description="Disordered" evidence="2">
    <location>
        <begin position="1"/>
        <end position="24"/>
    </location>
</feature>
<dbReference type="Proteomes" id="UP000257109">
    <property type="component" value="Unassembled WGS sequence"/>
</dbReference>
<evidence type="ECO:0000313" key="3">
    <source>
        <dbReference type="EMBL" id="RDX62200.1"/>
    </source>
</evidence>
<comment type="caution">
    <text evidence="3">The sequence shown here is derived from an EMBL/GenBank/DDBJ whole genome shotgun (WGS) entry which is preliminary data.</text>
</comment>
<sequence length="546" mass="60965">MSAPSSSSSLEVSDFPFLSSPERESKPADYRQWVDEEVWPQASFYLSPLVSHYISEKTWCEAACANHFQAIACHPIDRVCHPPFHGERDFIYMYEPVFRLLGVALPFQHFEAEVLWALGLAPSQLHPSGWAVIQAFRLVCRFYGVVPTAALLLYFYYSDVPAPASWVRLVPRTGRDLFSEYHMSPSAFRPWFFKVYASDRCSFVTTARSFPLHWQLVAGVDKVPVLSQEDRTWVPFIEALPRGMDCGALVRMALHPDATARFKDYLRDQNFNFRPVLAQAKVLMRARADALLRNEALPRVDLGAFDRASPLQIAPVSVCTELLEETSSRPTSEDLLFHALPPSASPGPSASGLACHVGAGLTTLLPPGFLGAEDRNFLSSMGLAASLDMMMSQHAQSFAALYAWKSEFPDWDRLRSQQVQNSTEIARLSQELRDTKYSLASVRSEISSNDAKNALLLQELDSVRADRDTLRLSLTHPEGDLAAEKAYSAKLSEALDQANEDRNEAERQTTIAELDRSEARARADALLSELIANEELLAKARVAGFI</sequence>
<keyword evidence="4" id="KW-1185">Reference proteome</keyword>
<protein>
    <submittedName>
        <fullName evidence="3">Uncharacterized protein</fullName>
    </submittedName>
</protein>
<proteinExistence type="predicted"/>
<name>A0A371E851_MUCPR</name>
<evidence type="ECO:0000256" key="1">
    <source>
        <dbReference type="SAM" id="Coils"/>
    </source>
</evidence>
<feature type="compositionally biased region" description="Low complexity" evidence="2">
    <location>
        <begin position="1"/>
        <end position="13"/>
    </location>
</feature>
<organism evidence="3 4">
    <name type="scientific">Mucuna pruriens</name>
    <name type="common">Velvet bean</name>
    <name type="synonym">Dolichos pruriens</name>
    <dbReference type="NCBI Taxonomy" id="157652"/>
    <lineage>
        <taxon>Eukaryota</taxon>
        <taxon>Viridiplantae</taxon>
        <taxon>Streptophyta</taxon>
        <taxon>Embryophyta</taxon>
        <taxon>Tracheophyta</taxon>
        <taxon>Spermatophyta</taxon>
        <taxon>Magnoliopsida</taxon>
        <taxon>eudicotyledons</taxon>
        <taxon>Gunneridae</taxon>
        <taxon>Pentapetalae</taxon>
        <taxon>rosids</taxon>
        <taxon>fabids</taxon>
        <taxon>Fabales</taxon>
        <taxon>Fabaceae</taxon>
        <taxon>Papilionoideae</taxon>
        <taxon>50 kb inversion clade</taxon>
        <taxon>NPAAA clade</taxon>
        <taxon>indigoferoid/millettioid clade</taxon>
        <taxon>Phaseoleae</taxon>
        <taxon>Mucuna</taxon>
    </lineage>
</organism>
<dbReference type="AlphaFoldDB" id="A0A371E851"/>
<evidence type="ECO:0000313" key="4">
    <source>
        <dbReference type="Proteomes" id="UP000257109"/>
    </source>
</evidence>
<accession>A0A371E851</accession>
<dbReference type="EMBL" id="QJKJ01015633">
    <property type="protein sequence ID" value="RDX62200.1"/>
    <property type="molecule type" value="Genomic_DNA"/>
</dbReference>